<keyword evidence="3 8" id="KW-0812">Transmembrane</keyword>
<dbReference type="Pfam" id="PF06738">
    <property type="entry name" value="ThrE"/>
    <property type="match status" value="1"/>
</dbReference>
<dbReference type="Proteomes" id="UP001558481">
    <property type="component" value="Unassembled WGS sequence"/>
</dbReference>
<evidence type="ECO:0000259" key="9">
    <source>
        <dbReference type="Pfam" id="PF06738"/>
    </source>
</evidence>
<feature type="transmembrane region" description="Helical" evidence="8">
    <location>
        <begin position="122"/>
        <end position="142"/>
    </location>
</feature>
<dbReference type="PANTHER" id="PTHR34390">
    <property type="entry name" value="UPF0442 PROTEIN YJJB-RELATED"/>
    <property type="match status" value="1"/>
</dbReference>
<dbReference type="Pfam" id="PF12821">
    <property type="entry name" value="ThrE_2"/>
    <property type="match status" value="1"/>
</dbReference>
<evidence type="ECO:0000313" key="12">
    <source>
        <dbReference type="Proteomes" id="UP001558481"/>
    </source>
</evidence>
<accession>A0ABV3V3H0</accession>
<dbReference type="EMBL" id="JAYWLU010000007">
    <property type="protein sequence ID" value="MEX3594608.1"/>
    <property type="molecule type" value="Genomic_DNA"/>
</dbReference>
<dbReference type="RefSeq" id="WP_368629380.1">
    <property type="nucleotide sequence ID" value="NZ_JAYWLU010000007.1"/>
</dbReference>
<evidence type="ECO:0000256" key="1">
    <source>
        <dbReference type="ARBA" id="ARBA00004651"/>
    </source>
</evidence>
<evidence type="ECO:0000259" key="10">
    <source>
        <dbReference type="Pfam" id="PF12821"/>
    </source>
</evidence>
<feature type="transmembrane region" description="Helical" evidence="8">
    <location>
        <begin position="274"/>
        <end position="291"/>
    </location>
</feature>
<dbReference type="InterPro" id="IPR010619">
    <property type="entry name" value="ThrE-like_N"/>
</dbReference>
<evidence type="ECO:0000313" key="11">
    <source>
        <dbReference type="EMBL" id="MEX3594608.1"/>
    </source>
</evidence>
<dbReference type="PANTHER" id="PTHR34390:SF2">
    <property type="entry name" value="SUCCINATE TRANSPORTER SUBUNIT YJJP-RELATED"/>
    <property type="match status" value="1"/>
</dbReference>
<comment type="similarity">
    <text evidence="6">Belongs to the ThrE exporter (TC 2.A.79) family.</text>
</comment>
<evidence type="ECO:0000256" key="6">
    <source>
        <dbReference type="ARBA" id="ARBA00034125"/>
    </source>
</evidence>
<protein>
    <submittedName>
        <fullName evidence="11">Threonine/serine exporter family protein</fullName>
    </submittedName>
</protein>
<feature type="transmembrane region" description="Helical" evidence="8">
    <location>
        <begin position="303"/>
        <end position="320"/>
    </location>
</feature>
<feature type="transmembrane region" description="Helical" evidence="8">
    <location>
        <begin position="248"/>
        <end position="268"/>
    </location>
</feature>
<keyword evidence="4 8" id="KW-1133">Transmembrane helix</keyword>
<feature type="region of interest" description="Disordered" evidence="7">
    <location>
        <begin position="381"/>
        <end position="406"/>
    </location>
</feature>
<feature type="transmembrane region" description="Helical" evidence="8">
    <location>
        <begin position="148"/>
        <end position="167"/>
    </location>
</feature>
<comment type="caution">
    <text evidence="11">The sequence shown here is derived from an EMBL/GenBank/DDBJ whole genome shotgun (WGS) entry which is preliminary data.</text>
</comment>
<evidence type="ECO:0000256" key="4">
    <source>
        <dbReference type="ARBA" id="ARBA00022989"/>
    </source>
</evidence>
<sequence>MDASYGAVAVNWTDPAGEPRVRMERVDSYGFDFGVLTRATNIAADYTQSTIDLPTAREQMDNIATTGKSWSKKATIIATAAAGAAALLVYGGDWIVSIAGVIAYLTLVFMMQKLGSLRWPSFFIQIGAGILASTAAAAMRILDPNVDPTSVVISIIIMMAGMTSTGAVQDTITGNYMHGLGRIYEGLVNTAGLVVGVRLGAALFNALGVPLPVSNEVSLASIPLWLMVIAAALVAVGNGIILQSPARVVFSAATLAMIVYLVYAALSTGQGADAWARGVAAFAAGIGTAILPRMVKAPSSSMAISSFLVLLPGTLTYQGIWGSSLAGDQALYYLSSAFIAALSLATGLMVGQYVGVVTLNTLNVVRNRIFTPMFFSRASNHPLTRRGGKTSNARDTEGTSDTDTQE</sequence>
<feature type="transmembrane region" description="Helical" evidence="8">
    <location>
        <begin position="70"/>
        <end position="88"/>
    </location>
</feature>
<feature type="domain" description="Threonine/Serine exporter ThrE" evidence="10">
    <location>
        <begin position="228"/>
        <end position="352"/>
    </location>
</feature>
<reference evidence="11 12" key="1">
    <citation type="journal article" date="2024" name="Fungal Genet. Biol.">
        <title>The porcine skin microbiome exhibits broad fungal antagonism.</title>
        <authorList>
            <person name="De La Cruz K.F."/>
            <person name="Townsend E.C."/>
            <person name="Alex Cheong J.Z."/>
            <person name="Salamzade R."/>
            <person name="Liu A."/>
            <person name="Sandstrom S."/>
            <person name="Davila E."/>
            <person name="Huang L."/>
            <person name="Xu K.H."/>
            <person name="Wu S.Y."/>
            <person name="Meudt J.J."/>
            <person name="Shanmuganayagam D."/>
            <person name="Gibson A.L.F."/>
            <person name="Kalan L.R."/>
        </authorList>
    </citation>
    <scope>NUCLEOTIDE SEQUENCE [LARGE SCALE GENOMIC DNA]</scope>
    <source>
        <strain evidence="11 12">LK2625</strain>
    </source>
</reference>
<gene>
    <name evidence="11" type="ORF">VVR66_07775</name>
</gene>
<keyword evidence="5 8" id="KW-0472">Membrane</keyword>
<keyword evidence="12" id="KW-1185">Reference proteome</keyword>
<evidence type="ECO:0000256" key="5">
    <source>
        <dbReference type="ARBA" id="ARBA00023136"/>
    </source>
</evidence>
<keyword evidence="2" id="KW-1003">Cell membrane</keyword>
<comment type="subcellular location">
    <subcellularLocation>
        <location evidence="1">Cell membrane</location>
        <topology evidence="1">Multi-pass membrane protein</topology>
    </subcellularLocation>
</comment>
<evidence type="ECO:0000256" key="3">
    <source>
        <dbReference type="ARBA" id="ARBA00022692"/>
    </source>
</evidence>
<feature type="domain" description="Threonine/serine exporter-like N-terminal" evidence="9">
    <location>
        <begin position="4"/>
        <end position="203"/>
    </location>
</feature>
<proteinExistence type="inferred from homology"/>
<evidence type="ECO:0000256" key="7">
    <source>
        <dbReference type="SAM" id="MobiDB-lite"/>
    </source>
</evidence>
<feature type="transmembrane region" description="Helical" evidence="8">
    <location>
        <begin position="219"/>
        <end position="241"/>
    </location>
</feature>
<evidence type="ECO:0000256" key="8">
    <source>
        <dbReference type="SAM" id="Phobius"/>
    </source>
</evidence>
<name>A0ABV3V3H0_9MICC</name>
<dbReference type="InterPro" id="IPR050539">
    <property type="entry name" value="ThrE_Dicarb/AminoAcid_Exp"/>
</dbReference>
<evidence type="ECO:0000256" key="2">
    <source>
        <dbReference type="ARBA" id="ARBA00022475"/>
    </source>
</evidence>
<feature type="transmembrane region" description="Helical" evidence="8">
    <location>
        <begin position="332"/>
        <end position="359"/>
    </location>
</feature>
<feature type="transmembrane region" description="Helical" evidence="8">
    <location>
        <begin position="187"/>
        <end position="207"/>
    </location>
</feature>
<organism evidence="11 12">
    <name type="scientific">Kocuria carniphila</name>
    <dbReference type="NCBI Taxonomy" id="262208"/>
    <lineage>
        <taxon>Bacteria</taxon>
        <taxon>Bacillati</taxon>
        <taxon>Actinomycetota</taxon>
        <taxon>Actinomycetes</taxon>
        <taxon>Micrococcales</taxon>
        <taxon>Micrococcaceae</taxon>
        <taxon>Kocuria</taxon>
    </lineage>
</organism>
<dbReference type="InterPro" id="IPR024528">
    <property type="entry name" value="ThrE_2"/>
</dbReference>